<organism evidence="2 3">
    <name type="scientific">Microbacterium insulae</name>
    <dbReference type="NCBI Taxonomy" id="483014"/>
    <lineage>
        <taxon>Bacteria</taxon>
        <taxon>Bacillati</taxon>
        <taxon>Actinomycetota</taxon>
        <taxon>Actinomycetes</taxon>
        <taxon>Micrococcales</taxon>
        <taxon>Microbacteriaceae</taxon>
        <taxon>Microbacterium</taxon>
    </lineage>
</organism>
<feature type="region of interest" description="Disordered" evidence="1">
    <location>
        <begin position="182"/>
        <end position="202"/>
    </location>
</feature>
<dbReference type="Proteomes" id="UP001597055">
    <property type="component" value="Unassembled WGS sequence"/>
</dbReference>
<gene>
    <name evidence="2" type="ORF">ACFQ0P_02585</name>
</gene>
<name>A0ABW3AEI0_9MICO</name>
<protein>
    <submittedName>
        <fullName evidence="2">Helix-turn-helix domain-containing protein</fullName>
    </submittedName>
</protein>
<dbReference type="Gene3D" id="1.10.260.40">
    <property type="entry name" value="lambda repressor-like DNA-binding domains"/>
    <property type="match status" value="1"/>
</dbReference>
<dbReference type="SUPFAM" id="SSF47413">
    <property type="entry name" value="lambda repressor-like DNA-binding domains"/>
    <property type="match status" value="1"/>
</dbReference>
<evidence type="ECO:0000313" key="3">
    <source>
        <dbReference type="Proteomes" id="UP001597055"/>
    </source>
</evidence>
<keyword evidence="3" id="KW-1185">Reference proteome</keyword>
<proteinExistence type="predicted"/>
<dbReference type="RefSeq" id="WP_204980157.1">
    <property type="nucleotide sequence ID" value="NZ_JBHTII010000001.1"/>
</dbReference>
<dbReference type="EMBL" id="JBHTII010000001">
    <property type="protein sequence ID" value="MFD0789270.1"/>
    <property type="molecule type" value="Genomic_DNA"/>
</dbReference>
<evidence type="ECO:0000313" key="2">
    <source>
        <dbReference type="EMBL" id="MFD0789270.1"/>
    </source>
</evidence>
<reference evidence="3" key="1">
    <citation type="journal article" date="2019" name="Int. J. Syst. Evol. Microbiol.">
        <title>The Global Catalogue of Microorganisms (GCM) 10K type strain sequencing project: providing services to taxonomists for standard genome sequencing and annotation.</title>
        <authorList>
            <consortium name="The Broad Institute Genomics Platform"/>
            <consortium name="The Broad Institute Genome Sequencing Center for Infectious Disease"/>
            <person name="Wu L."/>
            <person name="Ma J."/>
        </authorList>
    </citation>
    <scope>NUCLEOTIDE SEQUENCE [LARGE SCALE GENOMIC DNA]</scope>
    <source>
        <strain evidence="3">CCUG 54523</strain>
    </source>
</reference>
<evidence type="ECO:0000256" key="1">
    <source>
        <dbReference type="SAM" id="MobiDB-lite"/>
    </source>
</evidence>
<accession>A0ABW3AEI0</accession>
<comment type="caution">
    <text evidence="2">The sequence shown here is derived from an EMBL/GenBank/DDBJ whole genome shotgun (WGS) entry which is preliminary data.</text>
</comment>
<dbReference type="CDD" id="cd00093">
    <property type="entry name" value="HTH_XRE"/>
    <property type="match status" value="1"/>
</dbReference>
<dbReference type="InterPro" id="IPR010982">
    <property type="entry name" value="Lambda_DNA-bd_dom_sf"/>
</dbReference>
<dbReference type="InterPro" id="IPR001387">
    <property type="entry name" value="Cro/C1-type_HTH"/>
</dbReference>
<sequence length="202" mass="22638">MASDVEIGRNLARIRGALSQKDLADAMRARGFRWSQATVWAVEKGERPLRLSEAEAVGRILDVHHAILLSTSEQIDFTHRFREFTDVLDSIEQLAYDSFEMQRQLALFMDWNPSAFDKDDDPAVLIVRTALDAAAAGLIRAEAHYRGLLEVTAFPDTPDDVPSAGRYSDEFMKAITQRLAEERAQARAAREKEDSDGIDKAT</sequence>